<comment type="caution">
    <text evidence="1">The sequence shown here is derived from an EMBL/GenBank/DDBJ whole genome shotgun (WGS) entry which is preliminary data.</text>
</comment>
<dbReference type="EMBL" id="AWTC01000008">
    <property type="protein sequence ID" value="EST11894.1"/>
    <property type="molecule type" value="Genomic_DNA"/>
</dbReference>
<evidence type="ECO:0000313" key="1">
    <source>
        <dbReference type="EMBL" id="EST11894.1"/>
    </source>
</evidence>
<dbReference type="PATRIC" id="fig|1395513.3.peg.1938"/>
<dbReference type="STRING" id="1395513.P343_09605"/>
<evidence type="ECO:0008006" key="3">
    <source>
        <dbReference type="Google" id="ProtNLM"/>
    </source>
</evidence>
<keyword evidence="2" id="KW-1185">Reference proteome</keyword>
<organism evidence="1 2">
    <name type="scientific">Sporolactobacillus laevolacticus DSM 442</name>
    <dbReference type="NCBI Taxonomy" id="1395513"/>
    <lineage>
        <taxon>Bacteria</taxon>
        <taxon>Bacillati</taxon>
        <taxon>Bacillota</taxon>
        <taxon>Bacilli</taxon>
        <taxon>Bacillales</taxon>
        <taxon>Sporolactobacillaceae</taxon>
        <taxon>Sporolactobacillus</taxon>
    </lineage>
</organism>
<dbReference type="RefSeq" id="WP_023510179.1">
    <property type="nucleotide sequence ID" value="NZ_AWTC01000008.1"/>
</dbReference>
<name>V6J597_9BACL</name>
<dbReference type="Pfam" id="PF13171">
    <property type="entry name" value="DUF4004"/>
    <property type="match status" value="1"/>
</dbReference>
<dbReference type="Proteomes" id="UP000018296">
    <property type="component" value="Unassembled WGS sequence"/>
</dbReference>
<proteinExistence type="predicted"/>
<dbReference type="InterPro" id="IPR025063">
    <property type="entry name" value="DUF4004"/>
</dbReference>
<accession>V6J597</accession>
<evidence type="ECO:0000313" key="2">
    <source>
        <dbReference type="Proteomes" id="UP000018296"/>
    </source>
</evidence>
<dbReference type="OrthoDB" id="1648298at2"/>
<sequence length="223" mass="25894">MEDELIAKKDLLEITGISYGQLYRWKRKQLIPESWFIRKSTFTGQETFFPKEKMLKRIQAISEMKDTLSLDELAERFSPQSVNKIVLAEHDLLDRNIVSSMTLHVYRKIEPDQQRFQFEDLLALFILDRMLKNGSMNSDEAKDLLGALKAHSHKVYDKNSCLYFVRKMGVPAFLLLAENVDIYFDNGIKVIDKMLLSSCIEALKVLIDRNQAEGPLDRSDQNE</sequence>
<protein>
    <recommendedName>
        <fullName evidence="3">DUF4004 domain-containing protein</fullName>
    </recommendedName>
</protein>
<gene>
    <name evidence="1" type="ORF">P343_09605</name>
</gene>
<dbReference type="eggNOG" id="COG0789">
    <property type="taxonomic scope" value="Bacteria"/>
</dbReference>
<dbReference type="AlphaFoldDB" id="V6J597"/>
<reference evidence="1 2" key="1">
    <citation type="journal article" date="2013" name="Genome Announc.">
        <title>Genome Sequence of Sporolactobacillus laevolacticus DSM442, an Efficient Polymer-Grade D-Lactate Producer from Agricultural Waste Cottonseed as a Nitrogen Source.</title>
        <authorList>
            <person name="Wang H."/>
            <person name="Wang L."/>
            <person name="Ju J."/>
            <person name="Yu B."/>
            <person name="Ma Y."/>
        </authorList>
    </citation>
    <scope>NUCLEOTIDE SEQUENCE [LARGE SCALE GENOMIC DNA]</scope>
    <source>
        <strain evidence="1 2">DSM 442</strain>
    </source>
</reference>